<evidence type="ECO:0000256" key="3">
    <source>
        <dbReference type="ARBA" id="ARBA00022989"/>
    </source>
</evidence>
<comment type="caution">
    <text evidence="4">The sequence shown here is derived from an EMBL/GenBank/DDBJ whole genome shotgun (WGS) entry which is preliminary data.</text>
</comment>
<gene>
    <name evidence="4" type="ORF">OE647_19320</name>
</gene>
<dbReference type="RefSeq" id="WP_263723411.1">
    <property type="nucleotide sequence ID" value="NZ_JAOWLA010000031.1"/>
</dbReference>
<evidence type="ECO:0000256" key="2">
    <source>
        <dbReference type="ARBA" id="ARBA00022692"/>
    </source>
</evidence>
<keyword evidence="3" id="KW-1133">Transmembrane helix</keyword>
<accession>A0ABT2Z6Z6</accession>
<dbReference type="EMBL" id="JAOWLA010000031">
    <property type="protein sequence ID" value="MCV2866861.1"/>
    <property type="molecule type" value="Genomic_DNA"/>
</dbReference>
<keyword evidence="2" id="KW-0812">Transmembrane</keyword>
<keyword evidence="5" id="KW-1185">Reference proteome</keyword>
<evidence type="ECO:0000256" key="1">
    <source>
        <dbReference type="ARBA" id="ARBA00004167"/>
    </source>
</evidence>
<protein>
    <submittedName>
        <fullName evidence="4">Glycosyltransferase family 2 protein</fullName>
    </submittedName>
</protein>
<evidence type="ECO:0000313" key="4">
    <source>
        <dbReference type="EMBL" id="MCV2866861.1"/>
    </source>
</evidence>
<proteinExistence type="predicted"/>
<dbReference type="InterPro" id="IPR029044">
    <property type="entry name" value="Nucleotide-diphossugar_trans"/>
</dbReference>
<dbReference type="Proteomes" id="UP001652503">
    <property type="component" value="Unassembled WGS sequence"/>
</dbReference>
<dbReference type="SUPFAM" id="SSF53448">
    <property type="entry name" value="Nucleotide-diphospho-sugar transferases"/>
    <property type="match status" value="1"/>
</dbReference>
<dbReference type="PANTHER" id="PTHR21461">
    <property type="entry name" value="GLYCOSYLTRANSFERASE FAMILY 92 PROTEIN"/>
    <property type="match status" value="1"/>
</dbReference>
<evidence type="ECO:0000313" key="5">
    <source>
        <dbReference type="Proteomes" id="UP001652503"/>
    </source>
</evidence>
<organism evidence="4 5">
    <name type="scientific">Albidovulum sediminicola</name>
    <dbReference type="NCBI Taxonomy" id="2984331"/>
    <lineage>
        <taxon>Bacteria</taxon>
        <taxon>Pseudomonadati</taxon>
        <taxon>Pseudomonadota</taxon>
        <taxon>Alphaproteobacteria</taxon>
        <taxon>Rhodobacterales</taxon>
        <taxon>Paracoccaceae</taxon>
        <taxon>Albidovulum</taxon>
    </lineage>
</organism>
<keyword evidence="3" id="KW-0472">Membrane</keyword>
<comment type="subcellular location">
    <subcellularLocation>
        <location evidence="1">Membrane</location>
        <topology evidence="1">Single-pass membrane protein</topology>
    </subcellularLocation>
</comment>
<reference evidence="4 5" key="1">
    <citation type="submission" date="2022-10" db="EMBL/GenBank/DDBJ databases">
        <title>Defluviimonas sp. nov., isolated from ocean surface water.</title>
        <authorList>
            <person name="He W."/>
            <person name="Wang L."/>
            <person name="Zhang D.-F."/>
        </authorList>
    </citation>
    <scope>NUCLEOTIDE SEQUENCE [LARGE SCALE GENOMIC DNA]</scope>
    <source>
        <strain evidence="4 5">WL0075</strain>
    </source>
</reference>
<sequence length="326" mass="36966">MKDEGPFVLEWVAYHRSIGVSDFVIVSNDCTDGTDLILDRLDDMGWIRHLPNPTMLGLGDVPIQHTAIAYAQMTKEFRRADWALVIDADEFLNINVGDGTLAALLAEVGDIDAISFNQVVFGSSGVDEFIDMPTLQQFTRRFRFERPMSERFPRMYGIKTLARNDAGLFRRHANHRPIPFARKVSELRWLDGSGAHMPEEFCAKAPRGYRTEAGTHALGYINHYAVRSVESFMIQSFRGDAVSAAVRRDLRYWRQYDRNDVVDATILGNAERAARLHAALMEDAELRELHLRAVEQHRQKLKTGLKNAEVRALYDEILASRALTSG</sequence>
<dbReference type="PANTHER" id="PTHR21461:SF69">
    <property type="entry name" value="GLYCOSYLTRANSFERASE FAMILY 92 PROTEIN"/>
    <property type="match status" value="1"/>
</dbReference>
<dbReference type="Pfam" id="PF13704">
    <property type="entry name" value="Glyco_tranf_2_4"/>
    <property type="match status" value="1"/>
</dbReference>
<name>A0ABT2Z6Z6_9RHOB</name>